<dbReference type="STRING" id="80852.AWOD_I_0503"/>
<dbReference type="InterPro" id="IPR009875">
    <property type="entry name" value="PilZ_domain"/>
</dbReference>
<proteinExistence type="predicted"/>
<reference evidence="3" key="1">
    <citation type="submission" date="2014-09" db="EMBL/GenBank/DDBJ databases">
        <authorList>
            <person name="Hjerde E."/>
        </authorList>
    </citation>
    <scope>NUCLEOTIDE SEQUENCE [LARGE SCALE GENOMIC DNA]</scope>
    <source>
        <strain evidence="3">06/09/139</strain>
    </source>
</reference>
<dbReference type="PATRIC" id="fig|80852.17.peg.510"/>
<dbReference type="GO" id="GO:0035438">
    <property type="term" value="F:cyclic-di-GMP binding"/>
    <property type="evidence" value="ECO:0007669"/>
    <property type="project" value="InterPro"/>
</dbReference>
<accession>A0A090IK45</accession>
<dbReference type="Pfam" id="PF07238">
    <property type="entry name" value="PilZ"/>
    <property type="match status" value="2"/>
</dbReference>
<evidence type="ECO:0000259" key="1">
    <source>
        <dbReference type="Pfam" id="PF07238"/>
    </source>
</evidence>
<gene>
    <name evidence="2" type="ORF">AWOD_I_0503</name>
</gene>
<evidence type="ECO:0000313" key="3">
    <source>
        <dbReference type="Proteomes" id="UP000032427"/>
    </source>
</evidence>
<dbReference type="SUPFAM" id="SSF141371">
    <property type="entry name" value="PilZ domain-like"/>
    <property type="match status" value="1"/>
</dbReference>
<dbReference type="Gene3D" id="2.40.10.220">
    <property type="entry name" value="predicted glycosyltransferase like domains"/>
    <property type="match status" value="2"/>
</dbReference>
<evidence type="ECO:0000313" key="2">
    <source>
        <dbReference type="EMBL" id="CED70597.1"/>
    </source>
</evidence>
<dbReference type="Proteomes" id="UP000032427">
    <property type="component" value="Chromosome 1"/>
</dbReference>
<dbReference type="HOGENOM" id="CLU_017305_0_0_6"/>
<dbReference type="OrthoDB" id="6208912at2"/>
<dbReference type="AlphaFoldDB" id="A0A090IK45"/>
<dbReference type="KEGG" id="awd:AWOD_I_0503"/>
<organism evidence="2 3">
    <name type="scientific">Aliivibrio wodanis</name>
    <dbReference type="NCBI Taxonomy" id="80852"/>
    <lineage>
        <taxon>Bacteria</taxon>
        <taxon>Pseudomonadati</taxon>
        <taxon>Pseudomonadota</taxon>
        <taxon>Gammaproteobacteria</taxon>
        <taxon>Vibrionales</taxon>
        <taxon>Vibrionaceae</taxon>
        <taxon>Aliivibrio</taxon>
    </lineage>
</organism>
<dbReference type="EMBL" id="LN554846">
    <property type="protein sequence ID" value="CED70597.1"/>
    <property type="molecule type" value="Genomic_DNA"/>
</dbReference>
<dbReference type="GeneID" id="28540050"/>
<name>A0A090IK45_9GAMM</name>
<keyword evidence="3" id="KW-1185">Reference proteome</keyword>
<feature type="domain" description="PilZ" evidence="1">
    <location>
        <begin position="145"/>
        <end position="240"/>
    </location>
</feature>
<protein>
    <submittedName>
        <fullName evidence="2">PilZ domain containing protein</fullName>
    </submittedName>
</protein>
<feature type="domain" description="PilZ" evidence="1">
    <location>
        <begin position="470"/>
        <end position="559"/>
    </location>
</feature>
<sequence>MQQEEYQSYVEQLIPVFGEPDFELVCEQVMANEHPSVHLIVKIELKRIMTPCTKAIDLRGRVKGECHQYDLDGYNHWLDDVAINTYHKSIKRFGSYTEGVWEALTNTRNNFRVLHKNKNIIIASGDTKESSPFNTKLIRFGHYLTRSENRLRMSTQVAVLLPNGSLIHGTSSDLSSSGARIKVPTAFEYGLGQIIQVSFPSLAKDTGIKELNGDFPYRILGVHDSDENDSYRWLRLKMEANHDIIATAIDEKLNKTKRRTLHDQKDQIVRSRTQGYEHCFLKHTTNIPLFFSNDTLKYAVITDHNEALWKHWHDEKNQLVINHLFKPDRMQFLIKPGLKASRTHFYTFKHDHEDKELFYSMMSSEGTQEERQLFWRIGAKRKSWKVIRLSLFELNKDDKERLLTVAPEMEGVLSTMTHMGILTEISLPETQKDYLLTDKPNLSAKALNPYRHPLTSNNSAHSLYFDSAPRRAEPRFNYETSVTLSHPATQEGIIGKTIDISTNGLSISLSKPVQLTKKSDVSITFDDLQNLDKNTPLSRITYHVLKIDANGLNVQLQLQDSLHNQKSKAFLGRLIEHNREKLSIDYEQLPSMDMLRIMHQLLLNKLTTSPFFIEKDNHKIRPRYIGVNFPLSRLNKIWQHLGDNDSLNLEPIFKSRVQQLLVDPIRSSTKNSSQHHEIYIAIVIKEGKIRSILTRMLQEFSSYNDRLTFIRKAREHGEFLAIRVTTTAVKNALSTTSEIELSQLAQSAIHYARALEDELSSIVGCGEIADITDEVLIRLELG</sequence>